<keyword evidence="7" id="KW-0967">Endosome</keyword>
<comment type="similarity">
    <text evidence="1 7">Belongs to the VPS36 family.</text>
</comment>
<evidence type="ECO:0000259" key="9">
    <source>
        <dbReference type="PROSITE" id="PS51495"/>
    </source>
</evidence>
<dbReference type="Gene3D" id="2.30.29.30">
    <property type="entry name" value="Pleckstrin-homology domain (PH domain)/Phosphotyrosine-binding domain (PTB)"/>
    <property type="match status" value="1"/>
</dbReference>
<evidence type="ECO:0000256" key="8">
    <source>
        <dbReference type="SAM" id="MobiDB-lite"/>
    </source>
</evidence>
<dbReference type="Pfam" id="PF11605">
    <property type="entry name" value="Vps36_ESCRT-II"/>
    <property type="match status" value="1"/>
</dbReference>
<protein>
    <recommendedName>
        <fullName evidence="7">Vacuolar protein-sorting-associated protein 36</fullName>
    </recommendedName>
    <alternativeName>
        <fullName evidence="7">ESCRT-II complex subunit VPS36</fullName>
    </alternativeName>
</protein>
<dbReference type="SUPFAM" id="SSF46785">
    <property type="entry name" value="Winged helix' DNA-binding domain"/>
    <property type="match status" value="1"/>
</dbReference>
<evidence type="ECO:0000256" key="1">
    <source>
        <dbReference type="ARBA" id="ARBA00009697"/>
    </source>
</evidence>
<dbReference type="Gene3D" id="6.10.140.260">
    <property type="match status" value="1"/>
</dbReference>
<dbReference type="GO" id="GO:0000814">
    <property type="term" value="C:ESCRT II complex"/>
    <property type="evidence" value="ECO:0007669"/>
    <property type="project" value="UniProtKB-UniRule"/>
</dbReference>
<sequence length="611" mass="65271">MALRRYTTSVDGTIPVPALLYGDEELLASQDGVGIYDCLQKAPDHQSGTVHVSTHRLFFVHSQRPASYSFTMDLLHVTRTNYYAGLFKSSAKISLFLDADTALLSNTTSGQGAEVFESWECEVCSHRNPPGLSPSAARICALCGVPRSAVVGPTTPEPSSQSKSTTPSLPVSSYSSLSSSSSPVLISPQPSTNGDSDGIACPACTFLNHPSLRVCEMCTTSLPNIERVGGMRAKSAPSSRPASPSPIGDSVDAANLLIKLSFRKGGDKPFYNILRRALKSQAWEGKRIGLNVRSGTSSLAVPSPSRGTTPVATRRSGIDGIMRNVEESAHNTETDLNDSLKDLEAIMVKAKDLVHLAAELNEKLTASSTTTTTISTPASSVSFAAPGTQSSNLFSITTLVPSTEHNEAKFIRSSLSQLGLQMSNAPITPDMIRDERKWIEELARELAGVLQGSPDDIPGKKSVGMMKERGIVGLDEVWGGWNRARGVALIPPSTLLQVLPHLPAYTSPPIRSRVFKSGLSVLHMPPYTHASFTARMVGYLVMCGTLTTSQIAQEEGITIGLADEMIAAIEADGVICRDDERSAIKGGGSGTASEIGWSRNDFLDYIWDGQL</sequence>
<name>A0A1B7MZQ2_9AGAM</name>
<comment type="subcellular location">
    <subcellularLocation>
        <location evidence="7">Cytoplasm</location>
    </subcellularLocation>
    <subcellularLocation>
        <location evidence="7">Endosome</location>
    </subcellularLocation>
</comment>
<evidence type="ECO:0000256" key="4">
    <source>
        <dbReference type="ARBA" id="ARBA00022771"/>
    </source>
</evidence>
<keyword evidence="2 7" id="KW-0813">Transport</keyword>
<dbReference type="PANTHER" id="PTHR13128:SF12">
    <property type="entry name" value="VACUOLAR PROTEIN-SORTING-ASSOCIATED PROTEIN 36"/>
    <property type="match status" value="1"/>
</dbReference>
<keyword evidence="6 7" id="KW-0653">Protein transport</keyword>
<dbReference type="GO" id="GO:0008270">
    <property type="term" value="F:zinc ion binding"/>
    <property type="evidence" value="ECO:0007669"/>
    <property type="project" value="UniProtKB-KW"/>
</dbReference>
<evidence type="ECO:0000313" key="11">
    <source>
        <dbReference type="Proteomes" id="UP000092154"/>
    </source>
</evidence>
<organism evidence="10 11">
    <name type="scientific">Rhizopogon vinicolor AM-OR11-026</name>
    <dbReference type="NCBI Taxonomy" id="1314800"/>
    <lineage>
        <taxon>Eukaryota</taxon>
        <taxon>Fungi</taxon>
        <taxon>Dikarya</taxon>
        <taxon>Basidiomycota</taxon>
        <taxon>Agaricomycotina</taxon>
        <taxon>Agaricomycetes</taxon>
        <taxon>Agaricomycetidae</taxon>
        <taxon>Boletales</taxon>
        <taxon>Suillineae</taxon>
        <taxon>Rhizopogonaceae</taxon>
        <taxon>Rhizopogon</taxon>
    </lineage>
</organism>
<accession>A0A1B7MZQ2</accession>
<dbReference type="GO" id="GO:0031902">
    <property type="term" value="C:late endosome membrane"/>
    <property type="evidence" value="ECO:0007669"/>
    <property type="project" value="UniProtKB-UniRule"/>
</dbReference>
<dbReference type="EMBL" id="KV448314">
    <property type="protein sequence ID" value="OAX38083.1"/>
    <property type="molecule type" value="Genomic_DNA"/>
</dbReference>
<dbReference type="AlphaFoldDB" id="A0A1B7MZQ2"/>
<dbReference type="InterPro" id="IPR036388">
    <property type="entry name" value="WH-like_DNA-bd_sf"/>
</dbReference>
<keyword evidence="3" id="KW-0479">Metal-binding</keyword>
<dbReference type="InterPro" id="IPR001876">
    <property type="entry name" value="Znf_RanBP2"/>
</dbReference>
<dbReference type="PANTHER" id="PTHR13128">
    <property type="entry name" value="VACUOLAR PROTEIN-SORTING-ASSOCIATED PROTEIN 36"/>
    <property type="match status" value="1"/>
</dbReference>
<dbReference type="GO" id="GO:0043130">
    <property type="term" value="F:ubiquitin binding"/>
    <property type="evidence" value="ECO:0007669"/>
    <property type="project" value="UniProtKB-UniRule"/>
</dbReference>
<dbReference type="Proteomes" id="UP000092154">
    <property type="component" value="Unassembled WGS sequence"/>
</dbReference>
<proteinExistence type="inferred from homology"/>
<evidence type="ECO:0000256" key="7">
    <source>
        <dbReference type="RuleBase" id="RU367095"/>
    </source>
</evidence>
<dbReference type="SUPFAM" id="SSF50729">
    <property type="entry name" value="PH domain-like"/>
    <property type="match status" value="2"/>
</dbReference>
<evidence type="ECO:0000256" key="5">
    <source>
        <dbReference type="ARBA" id="ARBA00022833"/>
    </source>
</evidence>
<dbReference type="Gene3D" id="2.30.30.380">
    <property type="entry name" value="Zn-finger domain of Sec23/24"/>
    <property type="match status" value="1"/>
</dbReference>
<comment type="function">
    <text evidence="7">Component of the ESCRT-II complex (endosomal sorting complex required for transport II), which is required for multivesicular body (MVB) formation and sorting of endosomal cargo proteins into MVBs.</text>
</comment>
<feature type="domain" description="GLUE N-terminal" evidence="9">
    <location>
        <begin position="10"/>
        <end position="290"/>
    </location>
</feature>
<dbReference type="Gene3D" id="1.10.10.10">
    <property type="entry name" value="Winged helix-like DNA-binding domain superfamily/Winged helix DNA-binding domain"/>
    <property type="match status" value="2"/>
</dbReference>
<dbReference type="GO" id="GO:0032266">
    <property type="term" value="F:phosphatidylinositol-3-phosphate binding"/>
    <property type="evidence" value="ECO:0007669"/>
    <property type="project" value="UniProtKB-UniRule"/>
</dbReference>
<dbReference type="Pfam" id="PF04157">
    <property type="entry name" value="EAP30"/>
    <property type="match status" value="1"/>
</dbReference>
<reference evidence="10 11" key="1">
    <citation type="submission" date="2016-06" db="EMBL/GenBank/DDBJ databases">
        <title>Comparative genomics of the ectomycorrhizal sister species Rhizopogon vinicolor and Rhizopogon vesiculosus (Basidiomycota: Boletales) reveals a divergence of the mating type B locus.</title>
        <authorList>
            <consortium name="DOE Joint Genome Institute"/>
            <person name="Mujic A.B."/>
            <person name="Kuo A."/>
            <person name="Tritt A."/>
            <person name="Lipzen A."/>
            <person name="Chen C."/>
            <person name="Johnson J."/>
            <person name="Sharma A."/>
            <person name="Barry K."/>
            <person name="Grigoriev I.V."/>
            <person name="Spatafora J.W."/>
        </authorList>
    </citation>
    <scope>NUCLEOTIDE SEQUENCE [LARGE SCALE GENOMIC DNA]</scope>
    <source>
        <strain evidence="10 11">AM-OR11-026</strain>
    </source>
</reference>
<keyword evidence="4" id="KW-0863">Zinc-finger</keyword>
<feature type="compositionally biased region" description="Low complexity" evidence="8">
    <location>
        <begin position="164"/>
        <end position="191"/>
    </location>
</feature>
<dbReference type="FunCoup" id="A0A1B7MZQ2">
    <property type="interactions" value="135"/>
</dbReference>
<dbReference type="InParanoid" id="A0A1B7MZQ2"/>
<evidence type="ECO:0000256" key="6">
    <source>
        <dbReference type="ARBA" id="ARBA00022927"/>
    </source>
</evidence>
<evidence type="ECO:0000313" key="10">
    <source>
        <dbReference type="EMBL" id="OAX38083.1"/>
    </source>
</evidence>
<dbReference type="STRING" id="1314800.A0A1B7MZQ2"/>
<comment type="subunit">
    <text evidence="7">Component of the endosomal sorting complex required for transport II (ESCRT-II).</text>
</comment>
<dbReference type="GO" id="GO:0043328">
    <property type="term" value="P:protein transport to vacuole involved in ubiquitin-dependent protein catabolic process via the multivesicular body sorting pathway"/>
    <property type="evidence" value="ECO:0007669"/>
    <property type="project" value="UniProtKB-UniRule"/>
</dbReference>
<dbReference type="InterPro" id="IPR040608">
    <property type="entry name" value="Snf8/Vps36"/>
</dbReference>
<dbReference type="InterPro" id="IPR011993">
    <property type="entry name" value="PH-like_dom_sf"/>
</dbReference>
<dbReference type="InterPro" id="IPR036390">
    <property type="entry name" value="WH_DNA-bd_sf"/>
</dbReference>
<evidence type="ECO:0000256" key="2">
    <source>
        <dbReference type="ARBA" id="ARBA00022448"/>
    </source>
</evidence>
<keyword evidence="7" id="KW-0963">Cytoplasm</keyword>
<gene>
    <name evidence="10" type="ORF">K503DRAFT_741756</name>
</gene>
<evidence type="ECO:0000256" key="3">
    <source>
        <dbReference type="ARBA" id="ARBA00022723"/>
    </source>
</evidence>
<dbReference type="InterPro" id="IPR021648">
    <property type="entry name" value="GLUE_dom"/>
</dbReference>
<dbReference type="SMART" id="SM00547">
    <property type="entry name" value="ZnF_RBZ"/>
    <property type="match status" value="2"/>
</dbReference>
<keyword evidence="11" id="KW-1185">Reference proteome</keyword>
<keyword evidence="5" id="KW-0862">Zinc</keyword>
<dbReference type="InterPro" id="IPR037855">
    <property type="entry name" value="Vps36"/>
</dbReference>
<dbReference type="OrthoDB" id="271448at2759"/>
<dbReference type="PROSITE" id="PS51495">
    <property type="entry name" value="GLUE"/>
    <property type="match status" value="1"/>
</dbReference>
<feature type="region of interest" description="Disordered" evidence="8">
    <location>
        <begin position="152"/>
        <end position="192"/>
    </location>
</feature>